<evidence type="ECO:0000256" key="14">
    <source>
        <dbReference type="NCBIfam" id="TIGR01036"/>
    </source>
</evidence>
<comment type="catalytic activity">
    <reaction evidence="13">
        <text>(S)-dihydroorotate + a quinone = orotate + a quinol</text>
        <dbReference type="Rhea" id="RHEA:30187"/>
        <dbReference type="ChEBI" id="CHEBI:24646"/>
        <dbReference type="ChEBI" id="CHEBI:30839"/>
        <dbReference type="ChEBI" id="CHEBI:30864"/>
        <dbReference type="ChEBI" id="CHEBI:132124"/>
        <dbReference type="EC" id="1.3.5.2"/>
    </reaction>
</comment>
<dbReference type="OrthoDB" id="9802377at2"/>
<evidence type="ECO:0000256" key="1">
    <source>
        <dbReference type="ARBA" id="ARBA00001917"/>
    </source>
</evidence>
<dbReference type="GO" id="GO:0005737">
    <property type="term" value="C:cytoplasm"/>
    <property type="evidence" value="ECO:0007669"/>
    <property type="project" value="InterPro"/>
</dbReference>
<dbReference type="InterPro" id="IPR001295">
    <property type="entry name" value="Dihydroorotate_DH_CS"/>
</dbReference>
<dbReference type="InterPro" id="IPR005720">
    <property type="entry name" value="Dihydroorotate_DH_cat"/>
</dbReference>
<evidence type="ECO:0000256" key="2">
    <source>
        <dbReference type="ARBA" id="ARBA00003125"/>
    </source>
</evidence>
<evidence type="ECO:0000259" key="15">
    <source>
        <dbReference type="Pfam" id="PF01180"/>
    </source>
</evidence>
<sequence>MLRKLFELTPKALRLLAPEEAHEVTLKALEFGAFPTSHAPDDPVLTTDFAGLSVPNPIGIAAGFDKDARVPDALLRLGCGFSEIGTVTPLPQPGNPKPRVFRLLEDRGVINRLGFNNGGHAAALERLKRRPNRGVVGVNIGANKDSSDRIADYVRGISTFYDVASYFTINISSPNTPGLRDLQDPAALSDLVQRVMDARAEQMRAGKTKRPLIVKLAPDIPEGDLEAVIAPLITLGVDGIAVSNTTLARAGLRDANAREAGGLSGRPVFHRATVMLARVHQITGGNIPLIGIGGIDSGEAALAKIEAGATLLQLYTGMIYEGPALIGDIKRTLTAAAKRAGAASVSDLTGRRSAEWAAKPLEG</sequence>
<evidence type="ECO:0000256" key="12">
    <source>
        <dbReference type="ARBA" id="ARBA00023136"/>
    </source>
</evidence>
<dbReference type="RefSeq" id="WP_068460499.1">
    <property type="nucleotide sequence ID" value="NZ_LMTR01000039.1"/>
</dbReference>
<evidence type="ECO:0000256" key="4">
    <source>
        <dbReference type="ARBA" id="ARBA00005161"/>
    </source>
</evidence>
<dbReference type="GO" id="GO:0106430">
    <property type="term" value="F:dihydroorotate dehydrogenase (quinone) activity"/>
    <property type="evidence" value="ECO:0007669"/>
    <property type="project" value="UniProtKB-EC"/>
</dbReference>
<gene>
    <name evidence="16" type="ORF">APY04_1128</name>
</gene>
<dbReference type="PANTHER" id="PTHR48109">
    <property type="entry name" value="DIHYDROOROTATE DEHYDROGENASE (QUINONE), MITOCHONDRIAL-RELATED"/>
    <property type="match status" value="1"/>
</dbReference>
<proteinExistence type="inferred from homology"/>
<organism evidence="16 17">
    <name type="scientific">Hyphomicrobium sulfonivorans</name>
    <dbReference type="NCBI Taxonomy" id="121290"/>
    <lineage>
        <taxon>Bacteria</taxon>
        <taxon>Pseudomonadati</taxon>
        <taxon>Pseudomonadota</taxon>
        <taxon>Alphaproteobacteria</taxon>
        <taxon>Hyphomicrobiales</taxon>
        <taxon>Hyphomicrobiaceae</taxon>
        <taxon>Hyphomicrobium</taxon>
    </lineage>
</organism>
<feature type="domain" description="Dihydroorotate dehydrogenase catalytic" evidence="15">
    <location>
        <begin position="45"/>
        <end position="334"/>
    </location>
</feature>
<comment type="pathway">
    <text evidence="4">Pyrimidine metabolism; UMP biosynthesis via de novo pathway; orotate from (S)-dihydroorotate (quinone route): step 1/1.</text>
</comment>
<comment type="subcellular location">
    <subcellularLocation>
        <location evidence="3">Membrane</location>
    </subcellularLocation>
</comment>
<dbReference type="AlphaFoldDB" id="A0A120CWZ1"/>
<evidence type="ECO:0000256" key="10">
    <source>
        <dbReference type="ARBA" id="ARBA00022975"/>
    </source>
</evidence>
<dbReference type="Pfam" id="PF01180">
    <property type="entry name" value="DHO_dh"/>
    <property type="match status" value="1"/>
</dbReference>
<dbReference type="Proteomes" id="UP000059074">
    <property type="component" value="Unassembled WGS sequence"/>
</dbReference>
<dbReference type="NCBIfam" id="NF003652">
    <property type="entry name" value="PRK05286.2-5"/>
    <property type="match status" value="1"/>
</dbReference>
<evidence type="ECO:0000256" key="13">
    <source>
        <dbReference type="ARBA" id="ARBA00048639"/>
    </source>
</evidence>
<dbReference type="InterPro" id="IPR013785">
    <property type="entry name" value="Aldolase_TIM"/>
</dbReference>
<dbReference type="UniPathway" id="UPA00070">
    <property type="reaction ID" value="UER00946"/>
</dbReference>
<evidence type="ECO:0000256" key="11">
    <source>
        <dbReference type="ARBA" id="ARBA00023002"/>
    </source>
</evidence>
<keyword evidence="9" id="KW-0288">FMN</keyword>
<evidence type="ECO:0000313" key="17">
    <source>
        <dbReference type="Proteomes" id="UP000059074"/>
    </source>
</evidence>
<comment type="caution">
    <text evidence="16">The sequence shown here is derived from an EMBL/GenBank/DDBJ whole genome shotgun (WGS) entry which is preliminary data.</text>
</comment>
<evidence type="ECO:0000256" key="9">
    <source>
        <dbReference type="ARBA" id="ARBA00022643"/>
    </source>
</evidence>
<dbReference type="Gene3D" id="3.20.20.70">
    <property type="entry name" value="Aldolase class I"/>
    <property type="match status" value="1"/>
</dbReference>
<dbReference type="GO" id="GO:0006207">
    <property type="term" value="P:'de novo' pyrimidine nucleobase biosynthetic process"/>
    <property type="evidence" value="ECO:0007669"/>
    <property type="project" value="UniProtKB-UniRule"/>
</dbReference>
<evidence type="ECO:0000313" key="16">
    <source>
        <dbReference type="EMBL" id="KWT70090.1"/>
    </source>
</evidence>
<keyword evidence="11 16" id="KW-0560">Oxidoreductase</keyword>
<comment type="cofactor">
    <cofactor evidence="1">
        <name>FMN</name>
        <dbReference type="ChEBI" id="CHEBI:58210"/>
    </cofactor>
</comment>
<evidence type="ECO:0000256" key="3">
    <source>
        <dbReference type="ARBA" id="ARBA00004370"/>
    </source>
</evidence>
<dbReference type="PATRIC" id="fig|121290.4.peg.1641"/>
<keyword evidence="10" id="KW-0665">Pyrimidine biosynthesis</keyword>
<dbReference type="CDD" id="cd04738">
    <property type="entry name" value="DHOD_2_like"/>
    <property type="match status" value="1"/>
</dbReference>
<dbReference type="STRING" id="121290.APY04_1128"/>
<comment type="function">
    <text evidence="2">Catalyzes the conversion of dihydroorotate to orotate with quinone as electron acceptor.</text>
</comment>
<keyword evidence="12" id="KW-0472">Membrane</keyword>
<dbReference type="EC" id="1.3.5.2" evidence="6 14"/>
<dbReference type="InterPro" id="IPR050074">
    <property type="entry name" value="DHO_dehydrogenase"/>
</dbReference>
<dbReference type="GO" id="GO:0016020">
    <property type="term" value="C:membrane"/>
    <property type="evidence" value="ECO:0007669"/>
    <property type="project" value="UniProtKB-SubCell"/>
</dbReference>
<evidence type="ECO:0000256" key="7">
    <source>
        <dbReference type="ARBA" id="ARBA00018366"/>
    </source>
</evidence>
<evidence type="ECO:0000256" key="5">
    <source>
        <dbReference type="ARBA" id="ARBA00005359"/>
    </source>
</evidence>
<dbReference type="SUPFAM" id="SSF51395">
    <property type="entry name" value="FMN-linked oxidoreductases"/>
    <property type="match status" value="1"/>
</dbReference>
<dbReference type="NCBIfam" id="NF003645">
    <property type="entry name" value="PRK05286.1-2"/>
    <property type="match status" value="1"/>
</dbReference>
<protein>
    <recommendedName>
        <fullName evidence="7 14">Dihydroorotate dehydrogenase (quinone)</fullName>
        <ecNumber evidence="6 14">1.3.5.2</ecNumber>
    </recommendedName>
</protein>
<dbReference type="PROSITE" id="PS00912">
    <property type="entry name" value="DHODEHASE_2"/>
    <property type="match status" value="1"/>
</dbReference>
<reference evidence="16 17" key="1">
    <citation type="submission" date="2015-10" db="EMBL/GenBank/DDBJ databases">
        <title>Transcriptomic analysis of a linuron degrading triple-species bacterial consortium.</title>
        <authorList>
            <person name="Albers P."/>
        </authorList>
    </citation>
    <scope>NUCLEOTIDE SEQUENCE [LARGE SCALE GENOMIC DNA]</scope>
    <source>
        <strain evidence="16 17">WDL6</strain>
    </source>
</reference>
<evidence type="ECO:0000256" key="8">
    <source>
        <dbReference type="ARBA" id="ARBA00022630"/>
    </source>
</evidence>
<dbReference type="InterPro" id="IPR005719">
    <property type="entry name" value="Dihydroorotate_DH_2"/>
</dbReference>
<name>A0A120CWZ1_HYPSL</name>
<evidence type="ECO:0000256" key="6">
    <source>
        <dbReference type="ARBA" id="ARBA00012791"/>
    </source>
</evidence>
<dbReference type="PROSITE" id="PS00911">
    <property type="entry name" value="DHODEHASE_1"/>
    <property type="match status" value="1"/>
</dbReference>
<comment type="similarity">
    <text evidence="5">Belongs to the dihydroorotate dehydrogenase family. Type 2 subfamily.</text>
</comment>
<dbReference type="EMBL" id="LMTR01000039">
    <property type="protein sequence ID" value="KWT70090.1"/>
    <property type="molecule type" value="Genomic_DNA"/>
</dbReference>
<dbReference type="NCBIfam" id="TIGR01036">
    <property type="entry name" value="pyrD_sub2"/>
    <property type="match status" value="1"/>
</dbReference>
<dbReference type="GO" id="GO:0044205">
    <property type="term" value="P:'de novo' UMP biosynthetic process"/>
    <property type="evidence" value="ECO:0007669"/>
    <property type="project" value="UniProtKB-UniPathway"/>
</dbReference>
<keyword evidence="17" id="KW-1185">Reference proteome</keyword>
<accession>A0A120CWZ1</accession>
<dbReference type="PANTHER" id="PTHR48109:SF4">
    <property type="entry name" value="DIHYDROOROTATE DEHYDROGENASE (QUINONE), MITOCHONDRIAL"/>
    <property type="match status" value="1"/>
</dbReference>
<keyword evidence="8" id="KW-0285">Flavoprotein</keyword>